<evidence type="ECO:0000256" key="11">
    <source>
        <dbReference type="ARBA" id="ARBA00074972"/>
    </source>
</evidence>
<feature type="binding site" evidence="12">
    <location>
        <position position="377"/>
    </location>
    <ligand>
        <name>substrate</name>
    </ligand>
</feature>
<feature type="binding site" evidence="12">
    <location>
        <position position="377"/>
    </location>
    <ligand>
        <name>pyridoxal 5'-phosphate</name>
        <dbReference type="ChEBI" id="CHEBI:597326"/>
    </ligand>
</feature>
<evidence type="ECO:0000256" key="1">
    <source>
        <dbReference type="ARBA" id="ARBA00001933"/>
    </source>
</evidence>
<dbReference type="EC" id="4.1.1.20" evidence="10 12"/>
<keyword evidence="6 12" id="KW-0456">Lyase</keyword>
<feature type="binding site" evidence="12">
    <location>
        <position position="317"/>
    </location>
    <ligand>
        <name>substrate</name>
    </ligand>
</feature>
<dbReference type="FunFam" id="3.20.20.10:FF:000003">
    <property type="entry name" value="Diaminopimelate decarboxylase"/>
    <property type="match status" value="1"/>
</dbReference>
<dbReference type="CDD" id="cd06828">
    <property type="entry name" value="PLPDE_III_DapDC"/>
    <property type="match status" value="1"/>
</dbReference>
<evidence type="ECO:0000256" key="5">
    <source>
        <dbReference type="ARBA" id="ARBA00023154"/>
    </source>
</evidence>
<evidence type="ECO:0000256" key="14">
    <source>
        <dbReference type="RuleBase" id="RU003738"/>
    </source>
</evidence>
<keyword evidence="4 12" id="KW-0663">Pyridoxal phosphate</keyword>
<evidence type="ECO:0000313" key="17">
    <source>
        <dbReference type="Proteomes" id="UP000176938"/>
    </source>
</evidence>
<evidence type="ECO:0000256" key="7">
    <source>
        <dbReference type="ARBA" id="ARBA00050464"/>
    </source>
</evidence>
<reference evidence="16 17" key="1">
    <citation type="journal article" date="2016" name="Nat. Commun.">
        <title>Thousands of microbial genomes shed light on interconnected biogeochemical processes in an aquifer system.</title>
        <authorList>
            <person name="Anantharaman K."/>
            <person name="Brown C.T."/>
            <person name="Hug L.A."/>
            <person name="Sharon I."/>
            <person name="Castelle C.J."/>
            <person name="Probst A.J."/>
            <person name="Thomas B.C."/>
            <person name="Singh A."/>
            <person name="Wilkins M.J."/>
            <person name="Karaoz U."/>
            <person name="Brodie E.L."/>
            <person name="Williams K.H."/>
            <person name="Hubbard S.S."/>
            <person name="Banfield J.F."/>
        </authorList>
    </citation>
    <scope>NUCLEOTIDE SEQUENCE [LARGE SCALE GENOMIC DNA]</scope>
</reference>
<dbReference type="InterPro" id="IPR029066">
    <property type="entry name" value="PLP-binding_barrel"/>
</dbReference>
<comment type="caution">
    <text evidence="16">The sequence shown here is derived from an EMBL/GenBank/DDBJ whole genome shotgun (WGS) entry which is preliminary data.</text>
</comment>
<comment type="similarity">
    <text evidence="9 12">Belongs to the Orn/Lys/Arg decarboxylase class-II family. LysA subfamily.</text>
</comment>
<dbReference type="InterPro" id="IPR002986">
    <property type="entry name" value="DAP_deCOOHase_LysA"/>
</dbReference>
<keyword evidence="2 12" id="KW-0028">Amino-acid biosynthesis</keyword>
<dbReference type="PROSITE" id="PS00878">
    <property type="entry name" value="ODR_DC_2_1"/>
    <property type="match status" value="1"/>
</dbReference>
<gene>
    <name evidence="12" type="primary">lysA</name>
    <name evidence="16" type="ORF">A3H38_03430</name>
</gene>
<comment type="function">
    <text evidence="12">Specifically catalyzes the decarboxylation of meso-diaminopimelate (meso-DAP) to L-lysine.</text>
</comment>
<feature type="binding site" evidence="12">
    <location>
        <position position="241"/>
    </location>
    <ligand>
        <name>pyridoxal 5'-phosphate</name>
        <dbReference type="ChEBI" id="CHEBI:597326"/>
    </ligand>
</feature>
<dbReference type="GO" id="GO:0030170">
    <property type="term" value="F:pyridoxal phosphate binding"/>
    <property type="evidence" value="ECO:0007669"/>
    <property type="project" value="UniProtKB-UniRule"/>
</dbReference>
<name>A0A1F4R6W1_UNCSA</name>
<evidence type="ECO:0000256" key="8">
    <source>
        <dbReference type="ARBA" id="ARBA00060643"/>
    </source>
</evidence>
<proteinExistence type="inferred from homology"/>
<organism evidence="16 17">
    <name type="scientific">candidate division WOR-1 bacterium RIFCSPLOWO2_02_FULL_46_20</name>
    <dbReference type="NCBI Taxonomy" id="1802567"/>
    <lineage>
        <taxon>Bacteria</taxon>
        <taxon>Bacillati</taxon>
        <taxon>Saganbacteria</taxon>
    </lineage>
</organism>
<feature type="binding site" evidence="12">
    <location>
        <position position="280"/>
    </location>
    <ligand>
        <name>substrate</name>
    </ligand>
</feature>
<protein>
    <recommendedName>
        <fullName evidence="11 12">Diaminopimelate decarboxylase</fullName>
        <shortName evidence="12">DAP decarboxylase</shortName>
        <shortName evidence="12">DAPDC</shortName>
        <ecNumber evidence="10 12">4.1.1.20</ecNumber>
    </recommendedName>
</protein>
<evidence type="ECO:0000256" key="3">
    <source>
        <dbReference type="ARBA" id="ARBA00022793"/>
    </source>
</evidence>
<accession>A0A1F4R6W1</accession>
<dbReference type="Pfam" id="PF02784">
    <property type="entry name" value="Orn_Arg_deC_N"/>
    <property type="match status" value="1"/>
</dbReference>
<evidence type="ECO:0000256" key="9">
    <source>
        <dbReference type="ARBA" id="ARBA00060983"/>
    </source>
</evidence>
<comment type="subunit">
    <text evidence="12">Homodimer.</text>
</comment>
<sequence>MRNLPDTAKTNKQTHLEIGGCDMVSLAKEFGTPLYVLDEATIRNRCQNYLKAFKKYHENTEVIYACKALCATGVLKVVTAEGLGLDVASGGEIYTALRAKCNAKKLYFHGNNKSNAELKMALEAGVGRLVVDTYQELENIDEVAGKIKKTASVIVRINPGIEAHTHEYIKTGTTASKFGVPQNEIEAVVKAAKDKKNINLAGLHAHIGSQILDVKPFVDEVKLLLKLSKKYNTNEVCIGGGFGVPYLTSDELPAIEDLARAITGVLKNDREIKLVLEPGRSIISTAGVTLYSIGVIKDIPGIRKYIFVDGGMADNPRPILYQARYDAKLANKPDKAAAEKVTVAGRFCESGDVLIKDIKLPKVAVGDILAVMCTGAYNYSMASNYNRVGRPAMILVNKGSATLIVKRETYDDLIRNDVIL</sequence>
<evidence type="ECO:0000313" key="16">
    <source>
        <dbReference type="EMBL" id="OGC03917.1"/>
    </source>
</evidence>
<dbReference type="GO" id="GO:0009089">
    <property type="term" value="P:lysine biosynthetic process via diaminopimelate"/>
    <property type="evidence" value="ECO:0007669"/>
    <property type="project" value="UniProtKB-UniRule"/>
</dbReference>
<evidence type="ECO:0000256" key="13">
    <source>
        <dbReference type="PIRSR" id="PIRSR600183-50"/>
    </source>
</evidence>
<evidence type="ECO:0000259" key="15">
    <source>
        <dbReference type="Pfam" id="PF02784"/>
    </source>
</evidence>
<feature type="modified residue" description="N6-(pyridoxal phosphate)lysine" evidence="12 13">
    <location>
        <position position="67"/>
    </location>
</feature>
<dbReference type="Gene3D" id="2.40.37.10">
    <property type="entry name" value="Lyase, Ornithine Decarboxylase, Chain A, domain 1"/>
    <property type="match status" value="1"/>
</dbReference>
<feature type="binding site" evidence="12">
    <location>
        <begin position="277"/>
        <end position="280"/>
    </location>
    <ligand>
        <name>pyridoxal 5'-phosphate</name>
        <dbReference type="ChEBI" id="CHEBI:597326"/>
    </ligand>
</feature>
<evidence type="ECO:0000256" key="6">
    <source>
        <dbReference type="ARBA" id="ARBA00023239"/>
    </source>
</evidence>
<dbReference type="SUPFAM" id="SSF51419">
    <property type="entry name" value="PLP-binding barrel"/>
    <property type="match status" value="1"/>
</dbReference>
<dbReference type="InterPro" id="IPR022644">
    <property type="entry name" value="De-COase2_N"/>
</dbReference>
<dbReference type="InterPro" id="IPR000183">
    <property type="entry name" value="Orn/DAP/Arg_de-COase"/>
</dbReference>
<comment type="cofactor">
    <cofactor evidence="1 12 13 14">
        <name>pyridoxal 5'-phosphate</name>
        <dbReference type="ChEBI" id="CHEBI:597326"/>
    </cofactor>
</comment>
<evidence type="ECO:0000256" key="4">
    <source>
        <dbReference type="ARBA" id="ARBA00022898"/>
    </source>
</evidence>
<dbReference type="FunFam" id="2.40.37.10:FF:000003">
    <property type="entry name" value="Diaminopimelate decarboxylase"/>
    <property type="match status" value="1"/>
</dbReference>
<dbReference type="InterPro" id="IPR022653">
    <property type="entry name" value="De-COase2_pyr-phos_BS"/>
</dbReference>
<dbReference type="UniPathway" id="UPA00034">
    <property type="reaction ID" value="UER00027"/>
</dbReference>
<dbReference type="PANTHER" id="PTHR43727:SF2">
    <property type="entry name" value="GROUP IV DECARBOXYLASE"/>
    <property type="match status" value="1"/>
</dbReference>
<evidence type="ECO:0000256" key="12">
    <source>
        <dbReference type="HAMAP-Rule" id="MF_02120"/>
    </source>
</evidence>
<dbReference type="PRINTS" id="PR01179">
    <property type="entry name" value="ODADCRBXLASE"/>
</dbReference>
<dbReference type="Gene3D" id="3.20.20.10">
    <property type="entry name" value="Alanine racemase"/>
    <property type="match status" value="1"/>
</dbReference>
<feature type="binding site" evidence="12">
    <location>
        <position position="349"/>
    </location>
    <ligand>
        <name>substrate</name>
    </ligand>
</feature>
<dbReference type="NCBIfam" id="TIGR01048">
    <property type="entry name" value="lysA"/>
    <property type="match status" value="1"/>
</dbReference>
<feature type="binding site" evidence="12">
    <location>
        <position position="321"/>
    </location>
    <ligand>
        <name>substrate</name>
    </ligand>
</feature>
<dbReference type="GO" id="GO:0008836">
    <property type="term" value="F:diaminopimelate decarboxylase activity"/>
    <property type="evidence" value="ECO:0007669"/>
    <property type="project" value="UniProtKB-UniRule"/>
</dbReference>
<comment type="pathway">
    <text evidence="8 12 14">Amino-acid biosynthesis; L-lysine biosynthesis via DAP pathway; L-lysine from DL-2,6-diaminopimelate: step 1/1.</text>
</comment>
<dbReference type="EMBL" id="METP01000055">
    <property type="protein sequence ID" value="OGC03917.1"/>
    <property type="molecule type" value="Genomic_DNA"/>
</dbReference>
<dbReference type="Proteomes" id="UP000176938">
    <property type="component" value="Unassembled WGS sequence"/>
</dbReference>
<evidence type="ECO:0000256" key="2">
    <source>
        <dbReference type="ARBA" id="ARBA00022605"/>
    </source>
</evidence>
<feature type="active site" description="Proton donor" evidence="13">
    <location>
        <position position="348"/>
    </location>
</feature>
<evidence type="ECO:0000256" key="10">
    <source>
        <dbReference type="ARBA" id="ARBA00066427"/>
    </source>
</evidence>
<feature type="domain" description="Orn/DAP/Arg decarboxylase 2 N-terminal" evidence="15">
    <location>
        <begin position="40"/>
        <end position="283"/>
    </location>
</feature>
<comment type="catalytic activity">
    <reaction evidence="7 12 14">
        <text>meso-2,6-diaminopimelate + H(+) = L-lysine + CO2</text>
        <dbReference type="Rhea" id="RHEA:15101"/>
        <dbReference type="ChEBI" id="CHEBI:15378"/>
        <dbReference type="ChEBI" id="CHEBI:16526"/>
        <dbReference type="ChEBI" id="CHEBI:32551"/>
        <dbReference type="ChEBI" id="CHEBI:57791"/>
        <dbReference type="EC" id="4.1.1.20"/>
    </reaction>
</comment>
<dbReference type="InterPro" id="IPR009006">
    <property type="entry name" value="Ala_racemase/Decarboxylase_C"/>
</dbReference>
<keyword evidence="5 12" id="KW-0457">Lysine biosynthesis</keyword>
<dbReference type="HAMAP" id="MF_02120">
    <property type="entry name" value="LysA"/>
    <property type="match status" value="1"/>
</dbReference>
<dbReference type="AlphaFoldDB" id="A0A1F4R6W1"/>
<dbReference type="SUPFAM" id="SSF50621">
    <property type="entry name" value="Alanine racemase C-terminal domain-like"/>
    <property type="match status" value="1"/>
</dbReference>
<dbReference type="PANTHER" id="PTHR43727">
    <property type="entry name" value="DIAMINOPIMELATE DECARBOXYLASE"/>
    <property type="match status" value="1"/>
</dbReference>
<dbReference type="PRINTS" id="PR01181">
    <property type="entry name" value="DAPDCRBXLASE"/>
</dbReference>
<keyword evidence="3 12" id="KW-0210">Decarboxylase</keyword>